<evidence type="ECO:0000256" key="3">
    <source>
        <dbReference type="ARBA" id="ARBA00022475"/>
    </source>
</evidence>
<keyword evidence="7" id="KW-0547">Nucleotide-binding</keyword>
<dbReference type="GO" id="GO:0005524">
    <property type="term" value="F:ATP binding"/>
    <property type="evidence" value="ECO:0007669"/>
    <property type="project" value="UniProtKB-KW"/>
</dbReference>
<evidence type="ECO:0000256" key="1">
    <source>
        <dbReference type="ARBA" id="ARBA00004308"/>
    </source>
</evidence>
<protein>
    <submittedName>
        <fullName evidence="7">Nitrate/nitrite transporter ATP-binding protein NtrA</fullName>
    </submittedName>
</protein>
<comment type="caution">
    <text evidence="7">The sequence shown here is derived from an EMBL/GenBank/DDBJ whole genome shotgun (WGS) entry which is preliminary data.</text>
</comment>
<keyword evidence="8" id="KW-1185">Reference proteome</keyword>
<keyword evidence="6" id="KW-0472">Membrane</keyword>
<evidence type="ECO:0000313" key="7">
    <source>
        <dbReference type="EMBL" id="GAN80089.1"/>
    </source>
</evidence>
<comment type="subcellular location">
    <subcellularLocation>
        <location evidence="1">Endomembrane system</location>
    </subcellularLocation>
</comment>
<dbReference type="OrthoDB" id="570524at2"/>
<dbReference type="AlphaFoldDB" id="A0A0D6PGW8"/>
<keyword evidence="5" id="KW-0732">Signal</keyword>
<evidence type="ECO:0000313" key="8">
    <source>
        <dbReference type="Proteomes" id="UP000032668"/>
    </source>
</evidence>
<keyword evidence="4" id="KW-0997">Cell inner membrane</keyword>
<dbReference type="Pfam" id="PF13379">
    <property type="entry name" value="NMT1_2"/>
    <property type="match status" value="1"/>
</dbReference>
<evidence type="ECO:0000256" key="5">
    <source>
        <dbReference type="ARBA" id="ARBA00022729"/>
    </source>
</evidence>
<dbReference type="PANTHER" id="PTHR30024">
    <property type="entry name" value="ALIPHATIC SULFONATES-BINDING PROTEIN-RELATED"/>
    <property type="match status" value="1"/>
</dbReference>
<dbReference type="InterPro" id="IPR044527">
    <property type="entry name" value="NrtA/CpmA_ABC-bd_dom"/>
</dbReference>
<evidence type="ECO:0000256" key="2">
    <source>
        <dbReference type="ARBA" id="ARBA00022448"/>
    </source>
</evidence>
<sequence>MNEPIRLGLLRLCDAAPVILAKHEGLFAEAGLEVALSIEPSWANIADKLVYNMLDGAVVLPPLAMACAAGLRGRKVALAVPMSLSAEGNSVTLSVACQEIFNQHGMAGLVARKRLRLAVVHGFSSHDLLLRHWLTTQGVQPDQDVEITVLPPAEMVGSLAAGAIDGFCVGAPWGLVANKAGMGFTACRSRDIWPGHPEKCLTLQADFVATAPERLHLMLQVLLRTQRECAAPESRAKLAALLERPEYLDLPADLLAEALDSEKGGPSFTAPYPSVTQAQWYARQMQRWSKAPAGLEGVTEQLYRPDLFLCAGGEWEKDVPPPLEVMYE</sequence>
<dbReference type="PANTHER" id="PTHR30024:SF7">
    <property type="entry name" value="NITRATE_NITRITE BINDING PROTEIN NRTA"/>
    <property type="match status" value="1"/>
</dbReference>
<gene>
    <name evidence="7" type="ORF">Aam_036_011</name>
</gene>
<keyword evidence="2" id="KW-0813">Transport</keyword>
<evidence type="ECO:0000256" key="6">
    <source>
        <dbReference type="ARBA" id="ARBA00023136"/>
    </source>
</evidence>
<evidence type="ECO:0000256" key="4">
    <source>
        <dbReference type="ARBA" id="ARBA00022519"/>
    </source>
</evidence>
<dbReference type="CDD" id="cd13553">
    <property type="entry name" value="PBP2_NrtA_CpmA_like"/>
    <property type="match status" value="1"/>
</dbReference>
<dbReference type="EMBL" id="BANC01000036">
    <property type="protein sequence ID" value="GAN80089.1"/>
    <property type="molecule type" value="Genomic_DNA"/>
</dbReference>
<keyword evidence="7" id="KW-0067">ATP-binding</keyword>
<accession>A0A0D6PGW8</accession>
<keyword evidence="3" id="KW-1003">Cell membrane</keyword>
<organism evidence="7 8">
    <name type="scientific">Acidocella aminolytica 101 = DSM 11237</name>
    <dbReference type="NCBI Taxonomy" id="1120923"/>
    <lineage>
        <taxon>Bacteria</taxon>
        <taxon>Pseudomonadati</taxon>
        <taxon>Pseudomonadota</taxon>
        <taxon>Alphaproteobacteria</taxon>
        <taxon>Acetobacterales</taxon>
        <taxon>Acidocellaceae</taxon>
        <taxon>Acidocella</taxon>
    </lineage>
</organism>
<dbReference type="Gene3D" id="3.40.190.10">
    <property type="entry name" value="Periplasmic binding protein-like II"/>
    <property type="match status" value="2"/>
</dbReference>
<proteinExistence type="predicted"/>
<dbReference type="STRING" id="1120923.SAMN02746095_01024"/>
<dbReference type="Proteomes" id="UP000032668">
    <property type="component" value="Unassembled WGS sequence"/>
</dbReference>
<dbReference type="RefSeq" id="WP_048878516.1">
    <property type="nucleotide sequence ID" value="NZ_BANC01000036.1"/>
</dbReference>
<dbReference type="GO" id="GO:0012505">
    <property type="term" value="C:endomembrane system"/>
    <property type="evidence" value="ECO:0007669"/>
    <property type="project" value="UniProtKB-SubCell"/>
</dbReference>
<dbReference type="SUPFAM" id="SSF53850">
    <property type="entry name" value="Periplasmic binding protein-like II"/>
    <property type="match status" value="1"/>
</dbReference>
<reference evidence="7 8" key="1">
    <citation type="submission" date="2012-11" db="EMBL/GenBank/DDBJ databases">
        <title>Whole genome sequence of Acidocella aminolytica 101 = DSM 11237.</title>
        <authorList>
            <person name="Azuma Y."/>
            <person name="Higashiura N."/>
            <person name="Hirakawa H."/>
            <person name="Matsushita K."/>
        </authorList>
    </citation>
    <scope>NUCLEOTIDE SEQUENCE [LARGE SCALE GENOMIC DNA]</scope>
    <source>
        <strain evidence="8">101 / DSM 11237</strain>
    </source>
</reference>
<name>A0A0D6PGW8_9PROT</name>